<dbReference type="EMBL" id="FNQB01000003">
    <property type="protein sequence ID" value="SDZ53629.1"/>
    <property type="molecule type" value="Genomic_DNA"/>
</dbReference>
<dbReference type="PANTHER" id="PTHR42924">
    <property type="entry name" value="EXONUCLEASE"/>
    <property type="match status" value="1"/>
</dbReference>
<evidence type="ECO:0000313" key="2">
    <source>
        <dbReference type="EMBL" id="SDZ53629.1"/>
    </source>
</evidence>
<reference evidence="3" key="1">
    <citation type="submission" date="2016-10" db="EMBL/GenBank/DDBJ databases">
        <authorList>
            <person name="Varghese N."/>
            <person name="Submissions S."/>
        </authorList>
    </citation>
    <scope>NUCLEOTIDE SEQUENCE [LARGE SCALE GENOMIC DNA]</scope>
    <source>
        <strain evidence="3">DSM 44718</strain>
    </source>
</reference>
<dbReference type="PANTHER" id="PTHR42924:SF3">
    <property type="entry name" value="POLYMERASE_HISTIDINOL PHOSPHATASE N-TERMINAL DOMAIN-CONTAINING PROTEIN"/>
    <property type="match status" value="1"/>
</dbReference>
<dbReference type="RefSeq" id="WP_176985164.1">
    <property type="nucleotide sequence ID" value="NZ_BOND01000024.1"/>
</dbReference>
<organism evidence="2 3">
    <name type="scientific">Asanoa ishikariensis</name>
    <dbReference type="NCBI Taxonomy" id="137265"/>
    <lineage>
        <taxon>Bacteria</taxon>
        <taxon>Bacillati</taxon>
        <taxon>Actinomycetota</taxon>
        <taxon>Actinomycetes</taxon>
        <taxon>Micromonosporales</taxon>
        <taxon>Micromonosporaceae</taxon>
        <taxon>Asanoa</taxon>
    </lineage>
</organism>
<dbReference type="InterPro" id="IPR003141">
    <property type="entry name" value="Pol/His_phosphatase_N"/>
</dbReference>
<feature type="domain" description="Polymerase/histidinol phosphatase N-terminal" evidence="1">
    <location>
        <begin position="155"/>
        <end position="219"/>
    </location>
</feature>
<dbReference type="CDD" id="cd07432">
    <property type="entry name" value="PHP_HisPPase"/>
    <property type="match status" value="1"/>
</dbReference>
<sequence>MELEPVRFGPDDVTRTVSGTIPYGAPDWVYLPVEIPDGVNRITVVYRYDRPTPPPGHDGNALDLGVFDAHAGFRGWSGGARDGFTISASDATPGYLPGPVHAGRWHVLLGPYGIVPDGLPWTVTVTLERGPDGPTFVPNPAPHEAAGRGRAWYRGDMHLHTVHSDGRREPAELAADARAAGLDYIVSTEHNTPSAHAVWGAYAGPDLLIINGTEVTTRNGHYAVLGLPAGTWIDWRYRATDGAVSAFVNAAHKVGALAVANHPLASCKGCGWKFGYEGLDAIEVWNGPWTPDDEATLGNWDNQLVSGERWLPAVGNSDVHGTDQIVGLPQNVVLADRLDRDSIVAGVRAGHLWIAESAAVDLDFTASAAGLATAAGLASADSADSAADGRSAGIGERLDVAEDTAITVMLTVRGVPGGVVRIVTDQGRRLVTPVPATGVVSWTTTPRASRYVRAEVRRGDTMVALTNPIFLGRR</sequence>
<dbReference type="STRING" id="137265.SAMN05421684_6372"/>
<dbReference type="GO" id="GO:0004534">
    <property type="term" value="F:5'-3' RNA exonuclease activity"/>
    <property type="evidence" value="ECO:0007669"/>
    <property type="project" value="TreeGrafter"/>
</dbReference>
<evidence type="ECO:0000259" key="1">
    <source>
        <dbReference type="SMART" id="SM00481"/>
    </source>
</evidence>
<dbReference type="SUPFAM" id="SSF89550">
    <property type="entry name" value="PHP domain-like"/>
    <property type="match status" value="1"/>
</dbReference>
<evidence type="ECO:0000313" key="3">
    <source>
        <dbReference type="Proteomes" id="UP000199632"/>
    </source>
</evidence>
<gene>
    <name evidence="2" type="ORF">SAMN05421684_6372</name>
</gene>
<name>A0A1H3TWK9_9ACTN</name>
<dbReference type="Proteomes" id="UP000199632">
    <property type="component" value="Unassembled WGS sequence"/>
</dbReference>
<dbReference type="InterPro" id="IPR052018">
    <property type="entry name" value="PHP_domain"/>
</dbReference>
<dbReference type="SMART" id="SM00481">
    <property type="entry name" value="POLIIIAc"/>
    <property type="match status" value="1"/>
</dbReference>
<dbReference type="AlphaFoldDB" id="A0A1H3TWK9"/>
<accession>A0A1H3TWK9</accession>
<keyword evidence="3" id="KW-1185">Reference proteome</keyword>
<dbReference type="InterPro" id="IPR016195">
    <property type="entry name" value="Pol/histidinol_Pase-like"/>
</dbReference>
<proteinExistence type="predicted"/>
<dbReference type="NCBIfam" id="NF038032">
    <property type="entry name" value="CehA_McbA_metalo"/>
    <property type="match status" value="1"/>
</dbReference>
<protein>
    <recommendedName>
        <fullName evidence="1">Polymerase/histidinol phosphatase N-terminal domain-containing protein</fullName>
    </recommendedName>
</protein>
<dbReference type="GO" id="GO:0035312">
    <property type="term" value="F:5'-3' DNA exonuclease activity"/>
    <property type="evidence" value="ECO:0007669"/>
    <property type="project" value="TreeGrafter"/>
</dbReference>
<dbReference type="Gene3D" id="3.20.20.140">
    <property type="entry name" value="Metal-dependent hydrolases"/>
    <property type="match status" value="1"/>
</dbReference>